<gene>
    <name evidence="2" type="ORF">CEXT_138381</name>
</gene>
<name>A0AAV4VNX5_CAEEX</name>
<dbReference type="EMBL" id="BPLR01014867">
    <property type="protein sequence ID" value="GIY71843.1"/>
    <property type="molecule type" value="Genomic_DNA"/>
</dbReference>
<organism evidence="2 3">
    <name type="scientific">Caerostris extrusa</name>
    <name type="common">Bark spider</name>
    <name type="synonym">Caerostris bankana</name>
    <dbReference type="NCBI Taxonomy" id="172846"/>
    <lineage>
        <taxon>Eukaryota</taxon>
        <taxon>Metazoa</taxon>
        <taxon>Ecdysozoa</taxon>
        <taxon>Arthropoda</taxon>
        <taxon>Chelicerata</taxon>
        <taxon>Arachnida</taxon>
        <taxon>Araneae</taxon>
        <taxon>Araneomorphae</taxon>
        <taxon>Entelegynae</taxon>
        <taxon>Araneoidea</taxon>
        <taxon>Araneidae</taxon>
        <taxon>Caerostris</taxon>
    </lineage>
</organism>
<proteinExistence type="predicted"/>
<keyword evidence="3" id="KW-1185">Reference proteome</keyword>
<sequence>MRIVVDGKWPDSGDPDSKPPRTVRPPFRSARQRHSEPASSQIAERGHAKSQSLSTRLDTHTDQIQSHLTLSGLPPPLCR</sequence>
<comment type="caution">
    <text evidence="2">The sequence shown here is derived from an EMBL/GenBank/DDBJ whole genome shotgun (WGS) entry which is preliminary data.</text>
</comment>
<dbReference type="Proteomes" id="UP001054945">
    <property type="component" value="Unassembled WGS sequence"/>
</dbReference>
<feature type="region of interest" description="Disordered" evidence="1">
    <location>
        <begin position="1"/>
        <end position="79"/>
    </location>
</feature>
<evidence type="ECO:0000256" key="1">
    <source>
        <dbReference type="SAM" id="MobiDB-lite"/>
    </source>
</evidence>
<reference evidence="2 3" key="1">
    <citation type="submission" date="2021-06" db="EMBL/GenBank/DDBJ databases">
        <title>Caerostris extrusa draft genome.</title>
        <authorList>
            <person name="Kono N."/>
            <person name="Arakawa K."/>
        </authorList>
    </citation>
    <scope>NUCLEOTIDE SEQUENCE [LARGE SCALE GENOMIC DNA]</scope>
</reference>
<evidence type="ECO:0000313" key="2">
    <source>
        <dbReference type="EMBL" id="GIY71843.1"/>
    </source>
</evidence>
<dbReference type="AlphaFoldDB" id="A0AAV4VNX5"/>
<evidence type="ECO:0000313" key="3">
    <source>
        <dbReference type="Proteomes" id="UP001054945"/>
    </source>
</evidence>
<feature type="compositionally biased region" description="Polar residues" evidence="1">
    <location>
        <begin position="49"/>
        <end position="69"/>
    </location>
</feature>
<protein>
    <submittedName>
        <fullName evidence="2">Uncharacterized protein</fullName>
    </submittedName>
</protein>
<feature type="compositionally biased region" description="Basic and acidic residues" evidence="1">
    <location>
        <begin position="8"/>
        <end position="19"/>
    </location>
</feature>
<accession>A0AAV4VNX5</accession>